<dbReference type="AlphaFoldDB" id="A0A1J4JF86"/>
<dbReference type="GO" id="GO:0005829">
    <property type="term" value="C:cytosol"/>
    <property type="evidence" value="ECO:0007669"/>
    <property type="project" value="TreeGrafter"/>
</dbReference>
<dbReference type="InterPro" id="IPR003680">
    <property type="entry name" value="Flavodoxin_fold"/>
</dbReference>
<comment type="similarity">
    <text evidence="1">Belongs to the NAD(P)H dehydrogenase (quinone) family.</text>
</comment>
<organism evidence="4 5">
    <name type="scientific">Tritrichomonas foetus</name>
    <dbReference type="NCBI Taxonomy" id="1144522"/>
    <lineage>
        <taxon>Eukaryota</taxon>
        <taxon>Metamonada</taxon>
        <taxon>Parabasalia</taxon>
        <taxon>Tritrichomonadida</taxon>
        <taxon>Tritrichomonadidae</taxon>
        <taxon>Tritrichomonas</taxon>
    </lineage>
</organism>
<dbReference type="VEuPathDB" id="TrichDB:TRFO_10316"/>
<dbReference type="Pfam" id="PF02525">
    <property type="entry name" value="Flavodoxin_2"/>
    <property type="match status" value="1"/>
</dbReference>
<dbReference type="Proteomes" id="UP000179807">
    <property type="component" value="Unassembled WGS sequence"/>
</dbReference>
<comment type="caution">
    <text evidence="4">The sequence shown here is derived from an EMBL/GenBank/DDBJ whole genome shotgun (WGS) entry which is preliminary data.</text>
</comment>
<proteinExistence type="inferred from homology"/>
<keyword evidence="2" id="KW-0560">Oxidoreductase</keyword>
<dbReference type="RefSeq" id="XP_068349037.1">
    <property type="nucleotide sequence ID" value="XM_068495382.1"/>
</dbReference>
<reference evidence="4" key="1">
    <citation type="submission" date="2016-10" db="EMBL/GenBank/DDBJ databases">
        <authorList>
            <person name="Benchimol M."/>
            <person name="Almeida L.G."/>
            <person name="Vasconcelos A.T."/>
            <person name="Perreira-Neves A."/>
            <person name="Rosa I.A."/>
            <person name="Tasca T."/>
            <person name="Bogo M.R."/>
            <person name="de Souza W."/>
        </authorList>
    </citation>
    <scope>NUCLEOTIDE SEQUENCE [LARGE SCALE GENOMIC DNA]</scope>
    <source>
        <strain evidence="4">K</strain>
    </source>
</reference>
<dbReference type="InterPro" id="IPR029039">
    <property type="entry name" value="Flavoprotein-like_sf"/>
</dbReference>
<dbReference type="InterPro" id="IPR051545">
    <property type="entry name" value="NAD(P)H_dehydrogenase_qn"/>
</dbReference>
<dbReference type="OrthoDB" id="26889at2759"/>
<dbReference type="EMBL" id="MLAK01001215">
    <property type="protein sequence ID" value="OHS95900.1"/>
    <property type="molecule type" value="Genomic_DNA"/>
</dbReference>
<dbReference type="GO" id="GO:0003955">
    <property type="term" value="F:NAD(P)H dehydrogenase (quinone) activity"/>
    <property type="evidence" value="ECO:0007669"/>
    <property type="project" value="TreeGrafter"/>
</dbReference>
<name>A0A1J4JF86_9EUKA</name>
<protein>
    <submittedName>
        <fullName evidence="4">Flavodoxin-like fold family protein</fullName>
    </submittedName>
</protein>
<dbReference type="GeneID" id="94830086"/>
<gene>
    <name evidence="4" type="ORF">TRFO_10316</name>
</gene>
<keyword evidence="5" id="KW-1185">Reference proteome</keyword>
<dbReference type="SUPFAM" id="SSF52218">
    <property type="entry name" value="Flavoproteins"/>
    <property type="match status" value="1"/>
</dbReference>
<evidence type="ECO:0000256" key="1">
    <source>
        <dbReference type="ARBA" id="ARBA00006252"/>
    </source>
</evidence>
<evidence type="ECO:0000259" key="3">
    <source>
        <dbReference type="Pfam" id="PF02525"/>
    </source>
</evidence>
<evidence type="ECO:0000313" key="4">
    <source>
        <dbReference type="EMBL" id="OHS95900.1"/>
    </source>
</evidence>
<sequence length="248" mass="27876">MVKFLFVIAHADPHATSTSHQLARSAEAHLKSKGHEVRLVDLINCGFKECASTDDFVKQLTPNDRFNYAQQQSPLDNLSSTIREQQENLLWCNNLIIFGPVWFYHLPACLYAYIERVFTAGWAYNFNIAREELPLYGRKALIVATTGAEGGYYSHGKGLASLDALFYSTTYGIHGCGFEVYRSQGIWSAAHLPPEQFEKKCQQLNLALEKLEKRPLLPFSDPGKKAGTDEIETFIPLQNIELEDAANA</sequence>
<accession>A0A1J4JF86</accession>
<dbReference type="Gene3D" id="3.40.50.360">
    <property type="match status" value="1"/>
</dbReference>
<evidence type="ECO:0000256" key="2">
    <source>
        <dbReference type="ARBA" id="ARBA00023002"/>
    </source>
</evidence>
<dbReference type="PANTHER" id="PTHR10204:SF34">
    <property type="entry name" value="NAD(P)H DEHYDROGENASE [QUINONE] 1 ISOFORM 1"/>
    <property type="match status" value="1"/>
</dbReference>
<evidence type="ECO:0000313" key="5">
    <source>
        <dbReference type="Proteomes" id="UP000179807"/>
    </source>
</evidence>
<feature type="domain" description="Flavodoxin-like fold" evidence="3">
    <location>
        <begin position="3"/>
        <end position="205"/>
    </location>
</feature>
<dbReference type="PANTHER" id="PTHR10204">
    <property type="entry name" value="NAD P H OXIDOREDUCTASE-RELATED"/>
    <property type="match status" value="1"/>
</dbReference>